<accession>A0ABV1REN4</accession>
<dbReference type="PANTHER" id="PTHR33254">
    <property type="entry name" value="4-HYDROXY-4-METHYL-2-OXOGLUTARATE ALDOLASE 3-RELATED"/>
    <property type="match status" value="1"/>
</dbReference>
<dbReference type="EMBL" id="JBELOE010000115">
    <property type="protein sequence ID" value="MER2491372.1"/>
    <property type="molecule type" value="Genomic_DNA"/>
</dbReference>
<keyword evidence="1 2" id="KW-0963">Cytoplasm</keyword>
<comment type="subcellular location">
    <subcellularLocation>
        <location evidence="2">Cytoplasm</location>
    </subcellularLocation>
</comment>
<dbReference type="SUPFAM" id="SSF89562">
    <property type="entry name" value="RraA-like"/>
    <property type="match status" value="1"/>
</dbReference>
<comment type="caution">
    <text evidence="3">The sequence shown here is derived from an EMBL/GenBank/DDBJ whole genome shotgun (WGS) entry which is preliminary data.</text>
</comment>
<comment type="subunit">
    <text evidence="2">Homotrimer. Binds to both RNA-binding sites in the C-terminal region of Rne and to RhlB.</text>
</comment>
<protein>
    <recommendedName>
        <fullName evidence="2">Regulator of ribonuclease activity A</fullName>
    </recommendedName>
</protein>
<evidence type="ECO:0000313" key="4">
    <source>
        <dbReference type="Proteomes" id="UP001467690"/>
    </source>
</evidence>
<comment type="similarity">
    <text evidence="2">Belongs to the RraA family.</text>
</comment>
<dbReference type="CDD" id="cd16841">
    <property type="entry name" value="RraA_family"/>
    <property type="match status" value="1"/>
</dbReference>
<comment type="function">
    <text evidence="2">Globally modulates RNA abundance by binding to RNase E (Rne) and regulating its endonucleolytic activity. Can modulate Rne action in a substrate-dependent manner by altering the composition of the degradosome. Modulates RNA-binding and helicase activities of the degradosome.</text>
</comment>
<dbReference type="InterPro" id="IPR005493">
    <property type="entry name" value="RraA/RraA-like"/>
</dbReference>
<dbReference type="Gene3D" id="3.50.30.40">
    <property type="entry name" value="Ribonuclease E inhibitor RraA/RraA-like"/>
    <property type="match status" value="1"/>
</dbReference>
<dbReference type="NCBIfam" id="TIGR01935">
    <property type="entry name" value="NOT-MenG"/>
    <property type="match status" value="1"/>
</dbReference>
<dbReference type="InterPro" id="IPR014339">
    <property type="entry name" value="RraA_gpbac"/>
</dbReference>
<sequence length="167" mass="17959">MEFSTSLLCDTYTDMVDVVDPIFLSYGGLNSFYGTITTVKCFEHNGLVRQVLSEDGSGKVLLIDGGGSARRALLDAEIAELAASNNWEGIIVYGAVRDVDELEEIDLGIQAIASIPVGAEDDDTGEVDVAVNFGSVTFLPEDYVYADTTGIILSPEPLELEELVEEL</sequence>
<dbReference type="InterPro" id="IPR036704">
    <property type="entry name" value="RraA/RraA-like_sf"/>
</dbReference>
<dbReference type="NCBIfam" id="TIGR02998">
    <property type="entry name" value="RraA_entero"/>
    <property type="match status" value="1"/>
</dbReference>
<proteinExistence type="inferred from homology"/>
<dbReference type="Proteomes" id="UP001467690">
    <property type="component" value="Unassembled WGS sequence"/>
</dbReference>
<dbReference type="RefSeq" id="WP_143869946.1">
    <property type="nucleotide sequence ID" value="NZ_CP041660.1"/>
</dbReference>
<organism evidence="3 4">
    <name type="scientific">Catenovulum sediminis</name>
    <dbReference type="NCBI Taxonomy" id="1740262"/>
    <lineage>
        <taxon>Bacteria</taxon>
        <taxon>Pseudomonadati</taxon>
        <taxon>Pseudomonadota</taxon>
        <taxon>Gammaproteobacteria</taxon>
        <taxon>Alteromonadales</taxon>
        <taxon>Alteromonadaceae</taxon>
        <taxon>Catenovulum</taxon>
    </lineage>
</organism>
<evidence type="ECO:0000313" key="3">
    <source>
        <dbReference type="EMBL" id="MER2491372.1"/>
    </source>
</evidence>
<gene>
    <name evidence="2 3" type="primary">rraA</name>
    <name evidence="3" type="ORF">ABS311_05700</name>
</gene>
<dbReference type="PANTHER" id="PTHR33254:SF29">
    <property type="entry name" value="REGULATOR OF RIBONUCLEASE ACTIVITY A"/>
    <property type="match status" value="1"/>
</dbReference>
<evidence type="ECO:0000256" key="1">
    <source>
        <dbReference type="ARBA" id="ARBA00022490"/>
    </source>
</evidence>
<dbReference type="InterPro" id="IPR010203">
    <property type="entry name" value="RraA"/>
</dbReference>
<reference evidence="3 4" key="1">
    <citation type="submission" date="2024-06" db="EMBL/GenBank/DDBJ databases">
        <authorList>
            <person name="Chen R.Y."/>
        </authorList>
    </citation>
    <scope>NUCLEOTIDE SEQUENCE [LARGE SCALE GENOMIC DNA]</scope>
    <source>
        <strain evidence="3 4">D2</strain>
    </source>
</reference>
<name>A0ABV1REN4_9ALTE</name>
<dbReference type="Pfam" id="PF03737">
    <property type="entry name" value="RraA-like"/>
    <property type="match status" value="1"/>
</dbReference>
<evidence type="ECO:0000256" key="2">
    <source>
        <dbReference type="HAMAP-Rule" id="MF_00471"/>
    </source>
</evidence>
<dbReference type="NCBIfam" id="NF006875">
    <property type="entry name" value="PRK09372.1"/>
    <property type="match status" value="1"/>
</dbReference>
<keyword evidence="4" id="KW-1185">Reference proteome</keyword>
<dbReference type="HAMAP" id="MF_00471">
    <property type="entry name" value="RraA"/>
    <property type="match status" value="1"/>
</dbReference>